<keyword evidence="10" id="KW-1185">Reference proteome</keyword>
<dbReference type="SMART" id="SM00220">
    <property type="entry name" value="S_TKc"/>
    <property type="match status" value="1"/>
</dbReference>
<feature type="region of interest" description="Disordered" evidence="6">
    <location>
        <begin position="1"/>
        <end position="20"/>
    </location>
</feature>
<accession>A0A1S1RDV1</accession>
<dbReference type="Pfam" id="PF00069">
    <property type="entry name" value="Pkinase"/>
    <property type="match status" value="1"/>
</dbReference>
<proteinExistence type="predicted"/>
<dbReference type="InterPro" id="IPR011009">
    <property type="entry name" value="Kinase-like_dom_sf"/>
</dbReference>
<sequence>MSMSGVEVQPSRPSDPVSLGRHRVLGRLGAGGMGVVYLAEGPFGRVAVKLVREELADDPDFRRRFQREVQACFRVGGTHTVRLVDFELDADRPWLATELVDAPSLSTHVRLHGPLGPDEQTVLAAGLADALISIHTAGMIHRDLKPSNVLWTAHGPKVIDFGIAAAADAAVITLSGQFVGTPGWHAPEQVSGAEATPAADIFAWGALLCFAATGEAPFGTGPGAAVLHRVLAAEPSTDPERIAPGLRQLVSSALAREPADRPTAEALFTELVGSLPDGADGSATRFLQTRPVAAATPPWSATIPPTDDKDDPAPDQAKPGQSTSDQVRPDRSTPQQPQPGRRRRRRVVIALVAAVVVLAAGGTAAALLTTSGGDDGTSDTTTFTADFTADAPWRLRISDEIQGTDDTGCTVTVTDTATGDSRSIPGVYGEKIYQVSQVGTFRFGVNNPGCVVQGLETAGDASLPFATVPYIGDTEAFRTEGTVTVEVFDFSGSEDCTLELHSAADGRMLNYGTARPDSPTITLDAGGPDQVYLAEPPCGLRVLPG</sequence>
<evidence type="ECO:0000256" key="3">
    <source>
        <dbReference type="ARBA" id="ARBA00022777"/>
    </source>
</evidence>
<feature type="region of interest" description="Disordered" evidence="6">
    <location>
        <begin position="289"/>
        <end position="344"/>
    </location>
</feature>
<dbReference type="CDD" id="cd14014">
    <property type="entry name" value="STKc_PknB_like"/>
    <property type="match status" value="1"/>
</dbReference>
<dbReference type="EMBL" id="MAXA01000036">
    <property type="protein sequence ID" value="OHV43054.1"/>
    <property type="molecule type" value="Genomic_DNA"/>
</dbReference>
<keyword evidence="7" id="KW-0472">Membrane</keyword>
<dbReference type="GO" id="GO:0004674">
    <property type="term" value="F:protein serine/threonine kinase activity"/>
    <property type="evidence" value="ECO:0007669"/>
    <property type="project" value="UniProtKB-KW"/>
</dbReference>
<keyword evidence="4 5" id="KW-0067">ATP-binding</keyword>
<dbReference type="AlphaFoldDB" id="A0A1S1RDV1"/>
<keyword evidence="1" id="KW-0808">Transferase</keyword>
<feature type="domain" description="Protein kinase" evidence="8">
    <location>
        <begin position="22"/>
        <end position="287"/>
    </location>
</feature>
<dbReference type="PROSITE" id="PS50011">
    <property type="entry name" value="PROTEIN_KINASE_DOM"/>
    <property type="match status" value="1"/>
</dbReference>
<dbReference type="Proteomes" id="UP000179769">
    <property type="component" value="Unassembled WGS sequence"/>
</dbReference>
<dbReference type="Gene3D" id="3.30.200.20">
    <property type="entry name" value="Phosphorylase Kinase, domain 1"/>
    <property type="match status" value="1"/>
</dbReference>
<evidence type="ECO:0000259" key="8">
    <source>
        <dbReference type="PROSITE" id="PS50011"/>
    </source>
</evidence>
<organism evidence="9 10">
    <name type="scientific">Parafrankia soli</name>
    <dbReference type="NCBI Taxonomy" id="2599596"/>
    <lineage>
        <taxon>Bacteria</taxon>
        <taxon>Bacillati</taxon>
        <taxon>Actinomycetota</taxon>
        <taxon>Actinomycetes</taxon>
        <taxon>Frankiales</taxon>
        <taxon>Frankiaceae</taxon>
        <taxon>Parafrankia</taxon>
    </lineage>
</organism>
<dbReference type="OrthoDB" id="9762169at2"/>
<dbReference type="PANTHER" id="PTHR43289">
    <property type="entry name" value="MITOGEN-ACTIVATED PROTEIN KINASE KINASE KINASE 20-RELATED"/>
    <property type="match status" value="1"/>
</dbReference>
<evidence type="ECO:0000256" key="6">
    <source>
        <dbReference type="SAM" id="MobiDB-lite"/>
    </source>
</evidence>
<gene>
    <name evidence="9" type="ORF">BBK14_10470</name>
</gene>
<keyword evidence="9" id="KW-0723">Serine/threonine-protein kinase</keyword>
<dbReference type="SUPFAM" id="SSF56112">
    <property type="entry name" value="Protein kinase-like (PK-like)"/>
    <property type="match status" value="1"/>
</dbReference>
<keyword evidence="2 5" id="KW-0547">Nucleotide-binding</keyword>
<name>A0A1S1RDV1_9ACTN</name>
<dbReference type="InterPro" id="IPR000719">
    <property type="entry name" value="Prot_kinase_dom"/>
</dbReference>
<reference evidence="10" key="1">
    <citation type="submission" date="2016-07" db="EMBL/GenBank/DDBJ databases">
        <title>Frankia sp. NRRL B-16219 Genome sequencing.</title>
        <authorList>
            <person name="Ghodhbane-Gtari F."/>
            <person name="Swanson E."/>
            <person name="Gueddou A."/>
            <person name="Louati M."/>
            <person name="Nouioui I."/>
            <person name="Hezbri K."/>
            <person name="Abebe-Akele F."/>
            <person name="Simpson S."/>
            <person name="Morris K."/>
            <person name="Thomas K."/>
            <person name="Gtari M."/>
            <person name="Tisa L.S."/>
        </authorList>
    </citation>
    <scope>NUCLEOTIDE SEQUENCE [LARGE SCALE GENOMIC DNA]</scope>
    <source>
        <strain evidence="10">NRRL B-16219</strain>
    </source>
</reference>
<dbReference type="PANTHER" id="PTHR43289:SF34">
    <property type="entry name" value="SERINE_THREONINE-PROTEIN KINASE YBDM-RELATED"/>
    <property type="match status" value="1"/>
</dbReference>
<comment type="caution">
    <text evidence="9">The sequence shown here is derived from an EMBL/GenBank/DDBJ whole genome shotgun (WGS) entry which is preliminary data.</text>
</comment>
<keyword evidence="7" id="KW-0812">Transmembrane</keyword>
<evidence type="ECO:0000256" key="7">
    <source>
        <dbReference type="SAM" id="Phobius"/>
    </source>
</evidence>
<evidence type="ECO:0000313" key="9">
    <source>
        <dbReference type="EMBL" id="OHV43054.1"/>
    </source>
</evidence>
<keyword evidence="7" id="KW-1133">Transmembrane helix</keyword>
<dbReference type="InterPro" id="IPR017441">
    <property type="entry name" value="Protein_kinase_ATP_BS"/>
</dbReference>
<evidence type="ECO:0000256" key="1">
    <source>
        <dbReference type="ARBA" id="ARBA00022679"/>
    </source>
</evidence>
<feature type="binding site" evidence="5">
    <location>
        <position position="49"/>
    </location>
    <ligand>
        <name>ATP</name>
        <dbReference type="ChEBI" id="CHEBI:30616"/>
    </ligand>
</feature>
<dbReference type="PROSITE" id="PS00107">
    <property type="entry name" value="PROTEIN_KINASE_ATP"/>
    <property type="match status" value="1"/>
</dbReference>
<evidence type="ECO:0000313" key="10">
    <source>
        <dbReference type="Proteomes" id="UP000179769"/>
    </source>
</evidence>
<protein>
    <submittedName>
        <fullName evidence="9">Serine/threonine protein kinase</fullName>
    </submittedName>
</protein>
<evidence type="ECO:0000256" key="4">
    <source>
        <dbReference type="ARBA" id="ARBA00022840"/>
    </source>
</evidence>
<evidence type="ECO:0000256" key="5">
    <source>
        <dbReference type="PROSITE-ProRule" id="PRU10141"/>
    </source>
</evidence>
<evidence type="ECO:0000256" key="2">
    <source>
        <dbReference type="ARBA" id="ARBA00022741"/>
    </source>
</evidence>
<dbReference type="GO" id="GO:0005524">
    <property type="term" value="F:ATP binding"/>
    <property type="evidence" value="ECO:0007669"/>
    <property type="project" value="UniProtKB-UniRule"/>
</dbReference>
<feature type="transmembrane region" description="Helical" evidence="7">
    <location>
        <begin position="347"/>
        <end position="368"/>
    </location>
</feature>
<dbReference type="Gene3D" id="1.10.510.10">
    <property type="entry name" value="Transferase(Phosphotransferase) domain 1"/>
    <property type="match status" value="1"/>
</dbReference>
<keyword evidence="3 9" id="KW-0418">Kinase</keyword>